<evidence type="ECO:0000256" key="7">
    <source>
        <dbReference type="ARBA" id="ARBA00023239"/>
    </source>
</evidence>
<keyword evidence="11" id="KW-1185">Reference proteome</keyword>
<evidence type="ECO:0000256" key="1">
    <source>
        <dbReference type="ARBA" id="ARBA00001633"/>
    </source>
</evidence>
<dbReference type="EMBL" id="CAKMMF010000030">
    <property type="protein sequence ID" value="CAH1218266.1"/>
    <property type="molecule type" value="Genomic_DNA"/>
</dbReference>
<dbReference type="NCBIfam" id="NF001377">
    <property type="entry name" value="PRK00278.2-4"/>
    <property type="match status" value="1"/>
</dbReference>
<evidence type="ECO:0000259" key="9">
    <source>
        <dbReference type="Pfam" id="PF00218"/>
    </source>
</evidence>
<dbReference type="RefSeq" id="WP_236344810.1">
    <property type="nucleotide sequence ID" value="NZ_CAKMMF010000030.1"/>
</dbReference>
<comment type="catalytic activity">
    <reaction evidence="1 8">
        <text>1-(2-carboxyphenylamino)-1-deoxy-D-ribulose 5-phosphate + H(+) = (1S,2R)-1-C-(indol-3-yl)glycerol 3-phosphate + CO2 + H2O</text>
        <dbReference type="Rhea" id="RHEA:23476"/>
        <dbReference type="ChEBI" id="CHEBI:15377"/>
        <dbReference type="ChEBI" id="CHEBI:15378"/>
        <dbReference type="ChEBI" id="CHEBI:16526"/>
        <dbReference type="ChEBI" id="CHEBI:58613"/>
        <dbReference type="ChEBI" id="CHEBI:58866"/>
        <dbReference type="EC" id="4.1.1.48"/>
    </reaction>
</comment>
<dbReference type="Proteomes" id="UP000838686">
    <property type="component" value="Unassembled WGS sequence"/>
</dbReference>
<evidence type="ECO:0000256" key="3">
    <source>
        <dbReference type="ARBA" id="ARBA00022605"/>
    </source>
</evidence>
<comment type="pathway">
    <text evidence="2 8">Amino-acid biosynthesis; L-tryptophan biosynthesis; L-tryptophan from chorismate: step 4/5.</text>
</comment>
<keyword evidence="5 8" id="KW-0822">Tryptophan biosynthesis</keyword>
<keyword evidence="6 8" id="KW-0057">Aromatic amino acid biosynthesis</keyword>
<dbReference type="Gene3D" id="3.20.20.70">
    <property type="entry name" value="Aldolase class I"/>
    <property type="match status" value="1"/>
</dbReference>
<gene>
    <name evidence="8 10" type="primary">trpC</name>
    <name evidence="10" type="ORF">PAECIP111893_04374</name>
</gene>
<dbReference type="GO" id="GO:0004425">
    <property type="term" value="F:indole-3-glycerol-phosphate synthase activity"/>
    <property type="evidence" value="ECO:0007669"/>
    <property type="project" value="UniProtKB-EC"/>
</dbReference>
<dbReference type="HAMAP" id="MF_00134_B">
    <property type="entry name" value="IGPS_B"/>
    <property type="match status" value="1"/>
</dbReference>
<evidence type="ECO:0000256" key="8">
    <source>
        <dbReference type="HAMAP-Rule" id="MF_00134"/>
    </source>
</evidence>
<dbReference type="InterPro" id="IPR001468">
    <property type="entry name" value="Indole-3-GlycerolPSynthase_CS"/>
</dbReference>
<dbReference type="InterPro" id="IPR011060">
    <property type="entry name" value="RibuloseP-bd_barrel"/>
</dbReference>
<evidence type="ECO:0000256" key="2">
    <source>
        <dbReference type="ARBA" id="ARBA00004696"/>
    </source>
</evidence>
<evidence type="ECO:0000256" key="6">
    <source>
        <dbReference type="ARBA" id="ARBA00023141"/>
    </source>
</evidence>
<dbReference type="PANTHER" id="PTHR22854">
    <property type="entry name" value="TRYPTOPHAN BIOSYNTHESIS PROTEIN"/>
    <property type="match status" value="1"/>
</dbReference>
<evidence type="ECO:0000256" key="4">
    <source>
        <dbReference type="ARBA" id="ARBA00022793"/>
    </source>
</evidence>
<organism evidence="10 11">
    <name type="scientific">Paenibacillus plantiphilus</name>
    <dbReference type="NCBI Taxonomy" id="2905650"/>
    <lineage>
        <taxon>Bacteria</taxon>
        <taxon>Bacillati</taxon>
        <taxon>Bacillota</taxon>
        <taxon>Bacilli</taxon>
        <taxon>Bacillales</taxon>
        <taxon>Paenibacillaceae</taxon>
        <taxon>Paenibacillus</taxon>
    </lineage>
</organism>
<dbReference type="Pfam" id="PF00218">
    <property type="entry name" value="IGPS"/>
    <property type="match status" value="1"/>
</dbReference>
<dbReference type="InterPro" id="IPR013785">
    <property type="entry name" value="Aldolase_TIM"/>
</dbReference>
<keyword evidence="4 8" id="KW-0210">Decarboxylase</keyword>
<keyword evidence="3 8" id="KW-0028">Amino-acid biosynthesis</keyword>
<evidence type="ECO:0000256" key="5">
    <source>
        <dbReference type="ARBA" id="ARBA00022822"/>
    </source>
</evidence>
<name>A0ABM9CM09_9BACL</name>
<sequence>MFLDKIVASKRKEVDDLSENFSIQEYERIIAGLAPCRGFERALTNNPNRSLGLIAEVKKASPSKGLIRPDFHPVELAQTYKAAGADCISVLTDVDYFQGKNEYLTAIHEAVDLPLLRKDFIIDYRQVYEARVIGADAVLLIAAILRPSQLSELYDLAKSLGLDVLVEVHDREELETVLGHGKSTLIGINNRNLQTFETDLTTTEKLIDLIPAGITVISESAIAKPEDIAYLQSVGAKGVLIGEHFMRQQDIGAAVDQLMGPVKG</sequence>
<protein>
    <recommendedName>
        <fullName evidence="8">Indole-3-glycerol phosphate synthase</fullName>
        <shortName evidence="8">IGPS</shortName>
        <ecNumber evidence="8">4.1.1.48</ecNumber>
    </recommendedName>
</protein>
<evidence type="ECO:0000313" key="10">
    <source>
        <dbReference type="EMBL" id="CAH1218266.1"/>
    </source>
</evidence>
<dbReference type="CDD" id="cd00331">
    <property type="entry name" value="IGPS"/>
    <property type="match status" value="1"/>
</dbReference>
<dbReference type="PROSITE" id="PS00614">
    <property type="entry name" value="IGPS"/>
    <property type="match status" value="1"/>
</dbReference>
<proteinExistence type="inferred from homology"/>
<dbReference type="PANTHER" id="PTHR22854:SF2">
    <property type="entry name" value="INDOLE-3-GLYCEROL-PHOSPHATE SYNTHASE"/>
    <property type="match status" value="1"/>
</dbReference>
<feature type="domain" description="Indole-3-glycerol phosphate synthase" evidence="9">
    <location>
        <begin position="3"/>
        <end position="258"/>
    </location>
</feature>
<keyword evidence="7 8" id="KW-0456">Lyase</keyword>
<dbReference type="NCBIfam" id="NF001373">
    <property type="entry name" value="PRK00278.1-6"/>
    <property type="match status" value="1"/>
</dbReference>
<reference evidence="10" key="1">
    <citation type="submission" date="2022-01" db="EMBL/GenBank/DDBJ databases">
        <authorList>
            <person name="Criscuolo A."/>
        </authorList>
    </citation>
    <scope>NUCLEOTIDE SEQUENCE</scope>
    <source>
        <strain evidence="10">CIP111893</strain>
    </source>
</reference>
<dbReference type="SUPFAM" id="SSF51366">
    <property type="entry name" value="Ribulose-phoshate binding barrel"/>
    <property type="match status" value="1"/>
</dbReference>
<comment type="caution">
    <text evidence="10">The sequence shown here is derived from an EMBL/GenBank/DDBJ whole genome shotgun (WGS) entry which is preliminary data.</text>
</comment>
<dbReference type="EC" id="4.1.1.48" evidence="8"/>
<dbReference type="InterPro" id="IPR013798">
    <property type="entry name" value="Indole-3-glycerol_P_synth_dom"/>
</dbReference>
<dbReference type="InterPro" id="IPR045186">
    <property type="entry name" value="Indole-3-glycerol_P_synth"/>
</dbReference>
<comment type="similarity">
    <text evidence="8">Belongs to the TrpC family.</text>
</comment>
<evidence type="ECO:0000313" key="11">
    <source>
        <dbReference type="Proteomes" id="UP000838686"/>
    </source>
</evidence>
<accession>A0ABM9CM09</accession>